<sequence length="144" mass="15781">MVDMVNGHPAQLLVDMGSKKTFMRKDLVEVCGVPEIAQWLCGITGKCVALQSPVMVNISVGGMMECMTVFIAILEDPYLLEIDFLIQLKVAHQLLVEYMGSSTFSWGAQRKTAVKDTRHKPNEMSGSDIANNPASESDTGDWGD</sequence>
<dbReference type="SUPFAM" id="SSF50630">
    <property type="entry name" value="Acid proteases"/>
    <property type="match status" value="1"/>
</dbReference>
<proteinExistence type="predicted"/>
<evidence type="ECO:0000313" key="3">
    <source>
        <dbReference type="Proteomes" id="UP001487740"/>
    </source>
</evidence>
<gene>
    <name evidence="2" type="ORF">O3P69_011985</name>
</gene>
<dbReference type="EMBL" id="JARAKH010006390">
    <property type="protein sequence ID" value="KAK8371966.1"/>
    <property type="molecule type" value="Genomic_DNA"/>
</dbReference>
<dbReference type="Proteomes" id="UP001487740">
    <property type="component" value="Unassembled WGS sequence"/>
</dbReference>
<name>A0AAW0SAR2_SCYPA</name>
<evidence type="ECO:0008006" key="4">
    <source>
        <dbReference type="Google" id="ProtNLM"/>
    </source>
</evidence>
<feature type="compositionally biased region" description="Polar residues" evidence="1">
    <location>
        <begin position="124"/>
        <end position="137"/>
    </location>
</feature>
<reference evidence="2 3" key="1">
    <citation type="submission" date="2023-03" db="EMBL/GenBank/DDBJ databases">
        <title>High-quality genome of Scylla paramamosain provides insights in environmental adaptation.</title>
        <authorList>
            <person name="Zhang L."/>
        </authorList>
    </citation>
    <scope>NUCLEOTIDE SEQUENCE [LARGE SCALE GENOMIC DNA]</scope>
    <source>
        <strain evidence="2">LZ_2023a</strain>
        <tissue evidence="2">Muscle</tissue>
    </source>
</reference>
<organism evidence="2 3">
    <name type="scientific">Scylla paramamosain</name>
    <name type="common">Mud crab</name>
    <dbReference type="NCBI Taxonomy" id="85552"/>
    <lineage>
        <taxon>Eukaryota</taxon>
        <taxon>Metazoa</taxon>
        <taxon>Ecdysozoa</taxon>
        <taxon>Arthropoda</taxon>
        <taxon>Crustacea</taxon>
        <taxon>Multicrustacea</taxon>
        <taxon>Malacostraca</taxon>
        <taxon>Eumalacostraca</taxon>
        <taxon>Eucarida</taxon>
        <taxon>Decapoda</taxon>
        <taxon>Pleocyemata</taxon>
        <taxon>Brachyura</taxon>
        <taxon>Eubrachyura</taxon>
        <taxon>Portunoidea</taxon>
        <taxon>Portunidae</taxon>
        <taxon>Portuninae</taxon>
        <taxon>Scylla</taxon>
    </lineage>
</organism>
<keyword evidence="3" id="KW-1185">Reference proteome</keyword>
<dbReference type="InterPro" id="IPR021109">
    <property type="entry name" value="Peptidase_aspartic_dom_sf"/>
</dbReference>
<evidence type="ECO:0000313" key="2">
    <source>
        <dbReference type="EMBL" id="KAK8371966.1"/>
    </source>
</evidence>
<comment type="caution">
    <text evidence="2">The sequence shown here is derived from an EMBL/GenBank/DDBJ whole genome shotgun (WGS) entry which is preliminary data.</text>
</comment>
<dbReference type="AlphaFoldDB" id="A0AAW0SAR2"/>
<evidence type="ECO:0000256" key="1">
    <source>
        <dbReference type="SAM" id="MobiDB-lite"/>
    </source>
</evidence>
<dbReference type="Gene3D" id="2.40.70.10">
    <property type="entry name" value="Acid Proteases"/>
    <property type="match status" value="1"/>
</dbReference>
<protein>
    <recommendedName>
        <fullName evidence="4">Aspartic peptidase DDI1-type domain-containing protein</fullName>
    </recommendedName>
</protein>
<feature type="region of interest" description="Disordered" evidence="1">
    <location>
        <begin position="115"/>
        <end position="144"/>
    </location>
</feature>
<accession>A0AAW0SAR2</accession>